<dbReference type="AlphaFoldDB" id="A0A9W8HB33"/>
<feature type="signal peptide" evidence="2">
    <location>
        <begin position="1"/>
        <end position="22"/>
    </location>
</feature>
<protein>
    <recommendedName>
        <fullName evidence="5">Chitosanase</fullName>
    </recommendedName>
</protein>
<evidence type="ECO:0000256" key="2">
    <source>
        <dbReference type="SAM" id="SignalP"/>
    </source>
</evidence>
<dbReference type="Gene3D" id="1.20.141.10">
    <property type="entry name" value="Chitosanase, subunit A, domain 1"/>
    <property type="match status" value="1"/>
</dbReference>
<evidence type="ECO:0000313" key="4">
    <source>
        <dbReference type="Proteomes" id="UP001140217"/>
    </source>
</evidence>
<reference evidence="3" key="1">
    <citation type="submission" date="2022-07" db="EMBL/GenBank/DDBJ databases">
        <title>Phylogenomic reconstructions and comparative analyses of Kickxellomycotina fungi.</title>
        <authorList>
            <person name="Reynolds N.K."/>
            <person name="Stajich J.E."/>
            <person name="Barry K."/>
            <person name="Grigoriev I.V."/>
            <person name="Crous P."/>
            <person name="Smith M.E."/>
        </authorList>
    </citation>
    <scope>NUCLEOTIDE SEQUENCE</scope>
    <source>
        <strain evidence="3">NBRC 105414</strain>
    </source>
</reference>
<dbReference type="OrthoDB" id="76114at2759"/>
<feature type="chain" id="PRO_5040839633" description="Chitosanase" evidence="2">
    <location>
        <begin position="23"/>
        <end position="342"/>
    </location>
</feature>
<comment type="caution">
    <text evidence="3">The sequence shown here is derived from an EMBL/GenBank/DDBJ whole genome shotgun (WGS) entry which is preliminary data.</text>
</comment>
<evidence type="ECO:0000313" key="3">
    <source>
        <dbReference type="EMBL" id="KAJ2778900.1"/>
    </source>
</evidence>
<evidence type="ECO:0000256" key="1">
    <source>
        <dbReference type="SAM" id="MobiDB-lite"/>
    </source>
</evidence>
<evidence type="ECO:0008006" key="5">
    <source>
        <dbReference type="Google" id="ProtNLM"/>
    </source>
</evidence>
<dbReference type="GO" id="GO:0016977">
    <property type="term" value="F:chitosanase activity"/>
    <property type="evidence" value="ECO:0007669"/>
    <property type="project" value="InterPro"/>
</dbReference>
<dbReference type="InterPro" id="IPR000400">
    <property type="entry name" value="Glyco_hydro_46"/>
</dbReference>
<dbReference type="GO" id="GO:0005975">
    <property type="term" value="P:carbohydrate metabolic process"/>
    <property type="evidence" value="ECO:0007669"/>
    <property type="project" value="InterPro"/>
</dbReference>
<dbReference type="InterPro" id="IPR023346">
    <property type="entry name" value="Lysozyme-like_dom_sf"/>
</dbReference>
<sequence>MKLARHSPAAVLAMSLLGGAAAGLSGCPQNLAFQLTNVFQFGHIQFSYDACTYDPALGGYRAGIANFNTVDGSAWNVIQIYHGVTGGRDEFSQYNDSLKGSTRNNGGGSKDPLKGFCGAWKSAATKMSFQSSQGTVFTSKYFAASQNMADSLGLSLSISKAQLYDTAISNGPGSGKDALGGIVAATNSNFTSDVPGVSGSLLNINGRKVDEIKWLQAFLAVRSQYSDAPGAKASINSYTYMINNMISTYTNDDRKDRGVFQWGTKIIVLNDAGQPGDCHTSARPTRSPTQSGGDGSGDGGDWWNRNRDDWWDHNSDSVVCDGAPRAAGASALVAMLLLILAI</sequence>
<dbReference type="EMBL" id="JANBUL010000204">
    <property type="protein sequence ID" value="KAJ2778900.1"/>
    <property type="molecule type" value="Genomic_DNA"/>
</dbReference>
<organism evidence="3 4">
    <name type="scientific">Coemansia javaensis</name>
    <dbReference type="NCBI Taxonomy" id="2761396"/>
    <lineage>
        <taxon>Eukaryota</taxon>
        <taxon>Fungi</taxon>
        <taxon>Fungi incertae sedis</taxon>
        <taxon>Zoopagomycota</taxon>
        <taxon>Kickxellomycotina</taxon>
        <taxon>Kickxellomycetes</taxon>
        <taxon>Kickxellales</taxon>
        <taxon>Kickxellaceae</taxon>
        <taxon>Coemansia</taxon>
    </lineage>
</organism>
<dbReference type="Proteomes" id="UP001140217">
    <property type="component" value="Unassembled WGS sequence"/>
</dbReference>
<name>A0A9W8HB33_9FUNG</name>
<proteinExistence type="predicted"/>
<dbReference type="Gene3D" id="3.30.386.10">
    <property type="entry name" value="Chitosanase, subunit A, domain 2"/>
    <property type="match status" value="1"/>
</dbReference>
<dbReference type="GO" id="GO:0005576">
    <property type="term" value="C:extracellular region"/>
    <property type="evidence" value="ECO:0007669"/>
    <property type="project" value="InterPro"/>
</dbReference>
<dbReference type="PROSITE" id="PS51257">
    <property type="entry name" value="PROKAR_LIPOPROTEIN"/>
    <property type="match status" value="1"/>
</dbReference>
<accession>A0A9W8HB33</accession>
<gene>
    <name evidence="3" type="ORF">H4R18_004328</name>
</gene>
<dbReference type="InterPro" id="IPR023099">
    <property type="entry name" value="Glyco_hydro_46_N"/>
</dbReference>
<dbReference type="SUPFAM" id="SSF53955">
    <property type="entry name" value="Lysozyme-like"/>
    <property type="match status" value="1"/>
</dbReference>
<dbReference type="Pfam" id="PF01374">
    <property type="entry name" value="Glyco_hydro_46"/>
    <property type="match status" value="1"/>
</dbReference>
<keyword evidence="2" id="KW-0732">Signal</keyword>
<feature type="region of interest" description="Disordered" evidence="1">
    <location>
        <begin position="275"/>
        <end position="303"/>
    </location>
</feature>
<keyword evidence="4" id="KW-1185">Reference proteome</keyword>